<name>A0ABR8ADU3_9CYAN</name>
<organism evidence="1 2">
    <name type="scientific">Calothrix parietina FACHB-288</name>
    <dbReference type="NCBI Taxonomy" id="2692896"/>
    <lineage>
        <taxon>Bacteria</taxon>
        <taxon>Bacillati</taxon>
        <taxon>Cyanobacteriota</taxon>
        <taxon>Cyanophyceae</taxon>
        <taxon>Nostocales</taxon>
        <taxon>Calotrichaceae</taxon>
        <taxon>Calothrix</taxon>
    </lineage>
</organism>
<sequence length="68" mass="7529">MNEQRLCAYLNLIQAILNCANGQEGKVLAANQDLIDSLFINILKQVARQMAIKGANNTAVYHLTEVLQ</sequence>
<dbReference type="EMBL" id="JACJQH010000029">
    <property type="protein sequence ID" value="MBD2197513.1"/>
    <property type="molecule type" value="Genomic_DNA"/>
</dbReference>
<dbReference type="RefSeq" id="WP_190544785.1">
    <property type="nucleotide sequence ID" value="NZ_CAWPNO010000061.1"/>
</dbReference>
<proteinExistence type="predicted"/>
<reference evidence="1 2" key="1">
    <citation type="journal article" date="2020" name="ISME J.">
        <title>Comparative genomics reveals insights into cyanobacterial evolution and habitat adaptation.</title>
        <authorList>
            <person name="Chen M.Y."/>
            <person name="Teng W.K."/>
            <person name="Zhao L."/>
            <person name="Hu C.X."/>
            <person name="Zhou Y.K."/>
            <person name="Han B.P."/>
            <person name="Song L.R."/>
            <person name="Shu W.S."/>
        </authorList>
    </citation>
    <scope>NUCLEOTIDE SEQUENCE [LARGE SCALE GENOMIC DNA]</scope>
    <source>
        <strain evidence="1 2">FACHB-288</strain>
    </source>
</reference>
<accession>A0ABR8ADU3</accession>
<evidence type="ECO:0000313" key="2">
    <source>
        <dbReference type="Proteomes" id="UP000658514"/>
    </source>
</evidence>
<protein>
    <submittedName>
        <fullName evidence="1">Uncharacterized protein</fullName>
    </submittedName>
</protein>
<evidence type="ECO:0000313" key="1">
    <source>
        <dbReference type="EMBL" id="MBD2197513.1"/>
    </source>
</evidence>
<comment type="caution">
    <text evidence="1">The sequence shown here is derived from an EMBL/GenBank/DDBJ whole genome shotgun (WGS) entry which is preliminary data.</text>
</comment>
<keyword evidence="2" id="KW-1185">Reference proteome</keyword>
<gene>
    <name evidence="1" type="ORF">H6G24_18730</name>
</gene>
<dbReference type="Proteomes" id="UP000658514">
    <property type="component" value="Unassembled WGS sequence"/>
</dbReference>